<dbReference type="PANTHER" id="PTHR16515:SF49">
    <property type="entry name" value="GASTRULA ZINC FINGER PROTEIN XLCGF49.1-LIKE-RELATED"/>
    <property type="match status" value="1"/>
</dbReference>
<accession>A0A812E8N2</accession>
<evidence type="ECO:0000256" key="1">
    <source>
        <dbReference type="ARBA" id="ARBA00004123"/>
    </source>
</evidence>
<gene>
    <name evidence="10" type="ORF">SPHA_68542</name>
</gene>
<evidence type="ECO:0000256" key="5">
    <source>
        <dbReference type="ARBA" id="ARBA00022833"/>
    </source>
</evidence>
<evidence type="ECO:0000256" key="3">
    <source>
        <dbReference type="ARBA" id="ARBA00022737"/>
    </source>
</evidence>
<sequence length="330" mass="37423">MLHGPFKCGLCDKEFFLRRTLIVHWRRHMAGPTFSCYLCPKAFYLKTRLASHLRLHVFTDVSKEWRRKKKKDKMDIGDSPCRLPKLVPLYVNKSKISDDSYCSEATPLKVITTSRKSASDDTQGAPRIYRCIPSGKNNNIYVEVGAEGMPGLEPPRGKMGEKVSMTYQQVVSRVKEIVLKRSAKNTATDKEVEAASANQPLFQCDICKKSFARNLSLKVHQKSHRSSSISGSSNSTTMTSTNVSPHEDPPKQNFGPFPYCNSSMKIIVACSRCGERNFKSLEELERHVCSELKAKNHTCNICGKHFKFRCRLTTHILKHQHVKPCRVPCL</sequence>
<dbReference type="GO" id="GO:0008270">
    <property type="term" value="F:zinc ion binding"/>
    <property type="evidence" value="ECO:0007669"/>
    <property type="project" value="UniProtKB-KW"/>
</dbReference>
<dbReference type="PROSITE" id="PS00028">
    <property type="entry name" value="ZINC_FINGER_C2H2_1"/>
    <property type="match status" value="4"/>
</dbReference>
<feature type="compositionally biased region" description="Low complexity" evidence="8">
    <location>
        <begin position="226"/>
        <end position="244"/>
    </location>
</feature>
<proteinExistence type="predicted"/>
<dbReference type="PROSITE" id="PS50157">
    <property type="entry name" value="ZINC_FINGER_C2H2_2"/>
    <property type="match status" value="4"/>
</dbReference>
<protein>
    <submittedName>
        <fullName evidence="10">KRAB</fullName>
    </submittedName>
</protein>
<keyword evidence="3" id="KW-0677">Repeat</keyword>
<evidence type="ECO:0000256" key="2">
    <source>
        <dbReference type="ARBA" id="ARBA00022723"/>
    </source>
</evidence>
<dbReference type="InterPro" id="IPR013087">
    <property type="entry name" value="Znf_C2H2_type"/>
</dbReference>
<dbReference type="EMBL" id="CAHIKZ030004991">
    <property type="protein sequence ID" value="CAE1318046.1"/>
    <property type="molecule type" value="Genomic_DNA"/>
</dbReference>
<keyword evidence="2" id="KW-0479">Metal-binding</keyword>
<evidence type="ECO:0000256" key="6">
    <source>
        <dbReference type="ARBA" id="ARBA00023242"/>
    </source>
</evidence>
<feature type="region of interest" description="Disordered" evidence="8">
    <location>
        <begin position="222"/>
        <end position="250"/>
    </location>
</feature>
<reference evidence="10" key="1">
    <citation type="submission" date="2021-01" db="EMBL/GenBank/DDBJ databases">
        <authorList>
            <person name="Li R."/>
            <person name="Bekaert M."/>
        </authorList>
    </citation>
    <scope>NUCLEOTIDE SEQUENCE</scope>
    <source>
        <strain evidence="10">Farmed</strain>
    </source>
</reference>
<feature type="domain" description="C2H2-type" evidence="9">
    <location>
        <begin position="34"/>
        <end position="56"/>
    </location>
</feature>
<dbReference type="PANTHER" id="PTHR16515">
    <property type="entry name" value="PR DOMAIN ZINC FINGER PROTEIN"/>
    <property type="match status" value="1"/>
</dbReference>
<keyword evidence="6" id="KW-0539">Nucleus</keyword>
<comment type="subcellular location">
    <subcellularLocation>
        <location evidence="1">Nucleus</location>
    </subcellularLocation>
</comment>
<dbReference type="Gene3D" id="3.30.160.60">
    <property type="entry name" value="Classic Zinc Finger"/>
    <property type="match status" value="3"/>
</dbReference>
<evidence type="ECO:0000259" key="9">
    <source>
        <dbReference type="PROSITE" id="PS50157"/>
    </source>
</evidence>
<comment type="caution">
    <text evidence="10">The sequence shown here is derived from an EMBL/GenBank/DDBJ whole genome shotgun (WGS) entry which is preliminary data.</text>
</comment>
<keyword evidence="5" id="KW-0862">Zinc</keyword>
<feature type="domain" description="C2H2-type" evidence="9">
    <location>
        <begin position="297"/>
        <end position="324"/>
    </location>
</feature>
<evidence type="ECO:0000256" key="7">
    <source>
        <dbReference type="PROSITE-ProRule" id="PRU00042"/>
    </source>
</evidence>
<dbReference type="SMART" id="SM00355">
    <property type="entry name" value="ZnF_C2H2"/>
    <property type="match status" value="4"/>
</dbReference>
<name>A0A812E8N2_ACAPH</name>
<keyword evidence="4 7" id="KW-0863">Zinc-finger</keyword>
<dbReference type="GO" id="GO:0010468">
    <property type="term" value="P:regulation of gene expression"/>
    <property type="evidence" value="ECO:0007669"/>
    <property type="project" value="TreeGrafter"/>
</dbReference>
<dbReference type="Pfam" id="PF00096">
    <property type="entry name" value="zf-C2H2"/>
    <property type="match status" value="2"/>
</dbReference>
<feature type="domain" description="C2H2-type" evidence="9">
    <location>
        <begin position="202"/>
        <end position="229"/>
    </location>
</feature>
<evidence type="ECO:0000256" key="4">
    <source>
        <dbReference type="ARBA" id="ARBA00022771"/>
    </source>
</evidence>
<evidence type="ECO:0000256" key="8">
    <source>
        <dbReference type="SAM" id="MobiDB-lite"/>
    </source>
</evidence>
<dbReference type="InterPro" id="IPR036236">
    <property type="entry name" value="Znf_C2H2_sf"/>
</dbReference>
<keyword evidence="11" id="KW-1185">Reference proteome</keyword>
<dbReference type="GO" id="GO:0005634">
    <property type="term" value="C:nucleus"/>
    <property type="evidence" value="ECO:0007669"/>
    <property type="project" value="UniProtKB-SubCell"/>
</dbReference>
<dbReference type="OrthoDB" id="8685330at2759"/>
<evidence type="ECO:0000313" key="10">
    <source>
        <dbReference type="EMBL" id="CAE1318046.1"/>
    </source>
</evidence>
<dbReference type="Proteomes" id="UP000597762">
    <property type="component" value="Unassembled WGS sequence"/>
</dbReference>
<evidence type="ECO:0000313" key="11">
    <source>
        <dbReference type="Proteomes" id="UP000597762"/>
    </source>
</evidence>
<dbReference type="FunFam" id="3.30.160.60:FF:000446">
    <property type="entry name" value="Zinc finger protein"/>
    <property type="match status" value="1"/>
</dbReference>
<dbReference type="AlphaFoldDB" id="A0A812E8N2"/>
<dbReference type="InterPro" id="IPR050331">
    <property type="entry name" value="Zinc_finger"/>
</dbReference>
<organism evidence="10 11">
    <name type="scientific">Acanthosepion pharaonis</name>
    <name type="common">Pharaoh cuttlefish</name>
    <name type="synonym">Sepia pharaonis</name>
    <dbReference type="NCBI Taxonomy" id="158019"/>
    <lineage>
        <taxon>Eukaryota</taxon>
        <taxon>Metazoa</taxon>
        <taxon>Spiralia</taxon>
        <taxon>Lophotrochozoa</taxon>
        <taxon>Mollusca</taxon>
        <taxon>Cephalopoda</taxon>
        <taxon>Coleoidea</taxon>
        <taxon>Decapodiformes</taxon>
        <taxon>Sepiida</taxon>
        <taxon>Sepiina</taxon>
        <taxon>Sepiidae</taxon>
        <taxon>Acanthosepion</taxon>
    </lineage>
</organism>
<feature type="domain" description="C2H2-type" evidence="9">
    <location>
        <begin position="6"/>
        <end position="33"/>
    </location>
</feature>
<dbReference type="SUPFAM" id="SSF57667">
    <property type="entry name" value="beta-beta-alpha zinc fingers"/>
    <property type="match status" value="3"/>
</dbReference>